<dbReference type="Gene3D" id="3.40.50.300">
    <property type="entry name" value="P-loop containing nucleotide triphosphate hydrolases"/>
    <property type="match status" value="1"/>
</dbReference>
<dbReference type="NCBIfam" id="TIGR03819">
    <property type="entry name" value="heli_sec_ATPase"/>
    <property type="match status" value="1"/>
</dbReference>
<dbReference type="InterPro" id="IPR022399">
    <property type="entry name" value="TadA-like_ATPase"/>
</dbReference>
<keyword evidence="4" id="KW-1185">Reference proteome</keyword>
<name>A0A1T5KDJ2_9MICO</name>
<dbReference type="STRING" id="123320.SAMN06309945_2136"/>
<gene>
    <name evidence="3" type="ORF">SAMN06309945_2136</name>
</gene>
<organism evidence="3 4">
    <name type="scientific">Okibacterium fritillariae</name>
    <dbReference type="NCBI Taxonomy" id="123320"/>
    <lineage>
        <taxon>Bacteria</taxon>
        <taxon>Bacillati</taxon>
        <taxon>Actinomycetota</taxon>
        <taxon>Actinomycetes</taxon>
        <taxon>Micrococcales</taxon>
        <taxon>Microbacteriaceae</taxon>
        <taxon>Okibacterium</taxon>
    </lineage>
</organism>
<dbReference type="RefSeq" id="WP_234991150.1">
    <property type="nucleotide sequence ID" value="NZ_FUZP01000002.1"/>
</dbReference>
<evidence type="ECO:0000259" key="2">
    <source>
        <dbReference type="Pfam" id="PF00437"/>
    </source>
</evidence>
<dbReference type="Pfam" id="PF00437">
    <property type="entry name" value="T2SSE"/>
    <property type="match status" value="1"/>
</dbReference>
<comment type="similarity">
    <text evidence="1">Belongs to the GSP E family.</text>
</comment>
<feature type="domain" description="Bacterial type II secretion system protein E" evidence="2">
    <location>
        <begin position="24"/>
        <end position="275"/>
    </location>
</feature>
<evidence type="ECO:0000313" key="3">
    <source>
        <dbReference type="EMBL" id="SKC61756.1"/>
    </source>
</evidence>
<proteinExistence type="inferred from homology"/>
<dbReference type="Proteomes" id="UP000190857">
    <property type="component" value="Unassembled WGS sequence"/>
</dbReference>
<dbReference type="CDD" id="cd01130">
    <property type="entry name" value="VirB11-like_ATPase"/>
    <property type="match status" value="1"/>
</dbReference>
<sequence length="319" mass="33824">MAPLRIDTASRFGNLGPYLLLDDVTDIVVTGSSGAWVDRGRGFERVTEWMPSPDVVHALAVRLIAEGGRHVDEVTPFVDVRLPGGIRVHAVLPPLSVGGAALSIRVPAQRPLRLADLEARGMFSLPGGAVARRLREAVSSRTNVLISGGAGTGKTTLLAALLSHADPAERIICVEDVSELLLDHPHVVSLEARQPNAEGSGGVDIARLLRESLRMRPDRLVLGECRGSEIRDMLGALNTGHEGGACTVHANSLDDVPARLEALGALAHMTAESVARQSASAIGLIVHLRRIDGVRRVSALGHLRRDEHGRLAVATEVAS</sequence>
<dbReference type="AlphaFoldDB" id="A0A1T5KDJ2"/>
<reference evidence="3 4" key="1">
    <citation type="submission" date="2017-02" db="EMBL/GenBank/DDBJ databases">
        <authorList>
            <person name="Peterson S.W."/>
        </authorList>
    </citation>
    <scope>NUCLEOTIDE SEQUENCE [LARGE SCALE GENOMIC DNA]</scope>
    <source>
        <strain evidence="3 4">VKM Ac-2059</strain>
    </source>
</reference>
<dbReference type="InterPro" id="IPR027417">
    <property type="entry name" value="P-loop_NTPase"/>
</dbReference>
<protein>
    <submittedName>
        <fullName evidence="3">Pilus assembly protein CpaF</fullName>
    </submittedName>
</protein>
<dbReference type="InterPro" id="IPR001482">
    <property type="entry name" value="T2SS/T4SS_dom"/>
</dbReference>
<dbReference type="Gene3D" id="3.30.450.90">
    <property type="match status" value="1"/>
</dbReference>
<dbReference type="InterPro" id="IPR050921">
    <property type="entry name" value="T4SS_GSP_E_ATPase"/>
</dbReference>
<dbReference type="PANTHER" id="PTHR30486">
    <property type="entry name" value="TWITCHING MOTILITY PROTEIN PILT"/>
    <property type="match status" value="1"/>
</dbReference>
<dbReference type="PANTHER" id="PTHR30486:SF6">
    <property type="entry name" value="TYPE IV PILUS RETRACTATION ATPASE PILT"/>
    <property type="match status" value="1"/>
</dbReference>
<evidence type="ECO:0000256" key="1">
    <source>
        <dbReference type="ARBA" id="ARBA00006611"/>
    </source>
</evidence>
<dbReference type="EMBL" id="FUZP01000002">
    <property type="protein sequence ID" value="SKC61756.1"/>
    <property type="molecule type" value="Genomic_DNA"/>
</dbReference>
<evidence type="ECO:0000313" key="4">
    <source>
        <dbReference type="Proteomes" id="UP000190857"/>
    </source>
</evidence>
<dbReference type="GO" id="GO:0016887">
    <property type="term" value="F:ATP hydrolysis activity"/>
    <property type="evidence" value="ECO:0007669"/>
    <property type="project" value="InterPro"/>
</dbReference>
<dbReference type="SUPFAM" id="SSF52540">
    <property type="entry name" value="P-loop containing nucleoside triphosphate hydrolases"/>
    <property type="match status" value="1"/>
</dbReference>
<accession>A0A1T5KDJ2</accession>